<dbReference type="OrthoDB" id="8282715at2"/>
<comment type="caution">
    <text evidence="2">The sequence shown here is derived from an EMBL/GenBank/DDBJ whole genome shotgun (WGS) entry which is preliminary data.</text>
</comment>
<organism evidence="2 3">
    <name type="scientific">Martelella alba</name>
    <dbReference type="NCBI Taxonomy" id="2590451"/>
    <lineage>
        <taxon>Bacteria</taxon>
        <taxon>Pseudomonadati</taxon>
        <taxon>Pseudomonadota</taxon>
        <taxon>Alphaproteobacteria</taxon>
        <taxon>Hyphomicrobiales</taxon>
        <taxon>Aurantimonadaceae</taxon>
        <taxon>Martelella</taxon>
    </lineage>
</organism>
<dbReference type="Proteomes" id="UP000318801">
    <property type="component" value="Unassembled WGS sequence"/>
</dbReference>
<dbReference type="RefSeq" id="WP_141147270.1">
    <property type="nucleotide sequence ID" value="NZ_VHLG01000001.1"/>
</dbReference>
<protein>
    <submittedName>
        <fullName evidence="2">Hemerythrin domain-containing protein</fullName>
    </submittedName>
</protein>
<feature type="domain" description="Hemerythrin-like" evidence="1">
    <location>
        <begin position="26"/>
        <end position="158"/>
    </location>
</feature>
<keyword evidence="3" id="KW-1185">Reference proteome</keyword>
<dbReference type="Pfam" id="PF01814">
    <property type="entry name" value="Hemerythrin"/>
    <property type="match status" value="1"/>
</dbReference>
<proteinExistence type="predicted"/>
<dbReference type="AlphaFoldDB" id="A0A506UJ52"/>
<accession>A0A506UJ52</accession>
<dbReference type="Gene3D" id="1.20.120.520">
    <property type="entry name" value="nmb1532 protein domain like"/>
    <property type="match status" value="1"/>
</dbReference>
<name>A0A506UJ52_9HYPH</name>
<reference evidence="2 3" key="1">
    <citation type="submission" date="2019-06" db="EMBL/GenBank/DDBJ databases">
        <authorList>
            <person name="Li M."/>
        </authorList>
    </citation>
    <scope>NUCLEOTIDE SEQUENCE [LARGE SCALE GENOMIC DNA]</scope>
    <source>
        <strain evidence="2 3">BGMRC2036</strain>
    </source>
</reference>
<dbReference type="InterPro" id="IPR012312">
    <property type="entry name" value="Hemerythrin-like"/>
</dbReference>
<dbReference type="EMBL" id="VHLG01000001">
    <property type="protein sequence ID" value="TPW33332.1"/>
    <property type="molecule type" value="Genomic_DNA"/>
</dbReference>
<gene>
    <name evidence="2" type="ORF">FJU08_01875</name>
</gene>
<evidence type="ECO:0000313" key="2">
    <source>
        <dbReference type="EMBL" id="TPW33332.1"/>
    </source>
</evidence>
<evidence type="ECO:0000259" key="1">
    <source>
        <dbReference type="Pfam" id="PF01814"/>
    </source>
</evidence>
<sequence length="164" mass="18470">MEAVTIKTAEKEAALVQPMVENASLADELQSTHGSIESLCDALEAVADSLPASIDRRSCDLLSQNLVATLRRAHEREENNIYPQLRRKANGREKVLETLSRLEYEHFEDLCFAEEVTDVLRKLSIGTTVNVEAVGYMLRGLFGALRRHMVFEEDYMAAMERPLS</sequence>
<evidence type="ECO:0000313" key="3">
    <source>
        <dbReference type="Proteomes" id="UP000318801"/>
    </source>
</evidence>